<comment type="subcellular location">
    <subcellularLocation>
        <location evidence="1">Cell membrane</location>
        <topology evidence="1">Multi-pass membrane protein</topology>
    </subcellularLocation>
</comment>
<dbReference type="InterPro" id="IPR004331">
    <property type="entry name" value="SPX_dom"/>
</dbReference>
<reference evidence="13 15" key="1">
    <citation type="journal article" date="2017" name="Nature">
        <title>The sunflower genome provides insights into oil metabolism, flowering and Asterid evolution.</title>
        <authorList>
            <person name="Badouin H."/>
            <person name="Gouzy J."/>
            <person name="Grassa C.J."/>
            <person name="Murat F."/>
            <person name="Staton S.E."/>
            <person name="Cottret L."/>
            <person name="Lelandais-Briere C."/>
            <person name="Owens G.L."/>
            <person name="Carrere S."/>
            <person name="Mayjonade B."/>
            <person name="Legrand L."/>
            <person name="Gill N."/>
            <person name="Kane N.C."/>
            <person name="Bowers J.E."/>
            <person name="Hubner S."/>
            <person name="Bellec A."/>
            <person name="Berard A."/>
            <person name="Berges H."/>
            <person name="Blanchet N."/>
            <person name="Boniface M.C."/>
            <person name="Brunel D."/>
            <person name="Catrice O."/>
            <person name="Chaidir N."/>
            <person name="Claudel C."/>
            <person name="Donnadieu C."/>
            <person name="Faraut T."/>
            <person name="Fievet G."/>
            <person name="Helmstetter N."/>
            <person name="King M."/>
            <person name="Knapp S.J."/>
            <person name="Lai Z."/>
            <person name="Le Paslier M.C."/>
            <person name="Lippi Y."/>
            <person name="Lorenzon L."/>
            <person name="Mandel J.R."/>
            <person name="Marage G."/>
            <person name="Marchand G."/>
            <person name="Marquand E."/>
            <person name="Bret-Mestries E."/>
            <person name="Morien E."/>
            <person name="Nambeesan S."/>
            <person name="Nguyen T."/>
            <person name="Pegot-Espagnet P."/>
            <person name="Pouilly N."/>
            <person name="Raftis F."/>
            <person name="Sallet E."/>
            <person name="Schiex T."/>
            <person name="Thomas J."/>
            <person name="Vandecasteele C."/>
            <person name="Vares D."/>
            <person name="Vear F."/>
            <person name="Vautrin S."/>
            <person name="Crespi M."/>
            <person name="Mangin B."/>
            <person name="Burke J.M."/>
            <person name="Salse J."/>
            <person name="Munos S."/>
            <person name="Vincourt P."/>
            <person name="Rieseberg L.H."/>
            <person name="Langlade N.B."/>
        </authorList>
    </citation>
    <scope>NUCLEOTIDE SEQUENCE [LARGE SCALE GENOMIC DNA]</scope>
    <source>
        <strain evidence="15">cv. SF193</strain>
        <tissue evidence="13">Leaves</tissue>
    </source>
</reference>
<evidence type="ECO:0000313" key="14">
    <source>
        <dbReference type="EMBL" id="OTF98704.1"/>
    </source>
</evidence>
<dbReference type="CDD" id="cd14476">
    <property type="entry name" value="SPX_PHO1_like"/>
    <property type="match status" value="1"/>
</dbReference>
<evidence type="ECO:0000313" key="15">
    <source>
        <dbReference type="Proteomes" id="UP000215914"/>
    </source>
</evidence>
<evidence type="ECO:0000259" key="11">
    <source>
        <dbReference type="PROSITE" id="PS51380"/>
    </source>
</evidence>
<dbReference type="GO" id="GO:0016036">
    <property type="term" value="P:cellular response to phosphate starvation"/>
    <property type="evidence" value="ECO:0000318"/>
    <property type="project" value="GO_Central"/>
</dbReference>
<dbReference type="AlphaFoldDB" id="A0A251SIN8"/>
<keyword evidence="7 10" id="KW-1133">Transmembrane helix</keyword>
<evidence type="ECO:0000256" key="9">
    <source>
        <dbReference type="ARBA" id="ARBA00043939"/>
    </source>
</evidence>
<protein>
    <submittedName>
        <fullName evidence="14">Putative SPX domain, EXS</fullName>
    </submittedName>
    <submittedName>
        <fullName evidence="13">SPX domain-containing protein</fullName>
    </submittedName>
</protein>
<feature type="transmembrane region" description="Helical" evidence="10">
    <location>
        <begin position="461"/>
        <end position="482"/>
    </location>
</feature>
<evidence type="ECO:0000313" key="13">
    <source>
        <dbReference type="EMBL" id="KAF5769809.1"/>
    </source>
</evidence>
<accession>A0A251SIN8</accession>
<keyword evidence="8 10" id="KW-0472">Membrane</keyword>
<sequence>MKFGKEFTSQMVPEWEEAYMQYNHLKTILKEILIFRRLRQNQTSPPYKSPQRVILSERHSLYRAFSGLTNRVGNYNEENSSDTEEVILVSEIQHQEQCMHYQTMFFRSWEEGAENEIVFFKRLDDEFNKAICFYKRQVDEVVMEAEELNKQMDALFALKVRINFHTSSTPPNSGLSPLDEIQETPERNQTKMVSLDILNHIKINVTPESGLSPPWRTIFDGTKSDLSFSKRELRTAQAKLKQAFVEFHRKLRLLKSYCFLNQLAISKIMKKYDKVTSRNASKAYLEMVKNSYLSQSDEVVKLMERVESAFITHFANANRSLGMKDLRPRAKKDKHGVTFFVGCFFGCLISLVVAVILTIRARDLLKSAGRDQYMINIFPLYSLFAYIVLHMLMYAGNIYFWKRFRVNYSFIFGFKPTTELGYKEILLFSSALLVLTLGAVPSNLEMEMDERTLSFTTLTELVPLGLFSVLLLIMICPLNIMYRASRFFLIVNLWHCVCAPLYKVTFPDFFLGDQLTSQVQLLRTVKFYICYYGWGDFKRRSNTCNQSSLYEFLNIFIPIIPYWFRLLQCMRQAFEQKDYGPAMNGLKYLSTIVAVVTRTLYVQRRGTIMRIIAASSSGVATIFNTYWDVVKDWGLLCKDSKNPWLRDKLMLPSKSVYFVVMVMNVILRLAWMQTVLDFHETPWLHQSAMIFVVASLEIVRRGLWNFFRVENEHLNNVGKFRAVKSIPLPFSYEDEQGTMIH</sequence>
<keyword evidence="5" id="KW-0592">Phosphate transport</keyword>
<dbReference type="PANTHER" id="PTHR10783">
    <property type="entry name" value="XENOTROPIC AND POLYTROPIC RETROVIRUS RECEPTOR 1-RELATED"/>
    <property type="match status" value="1"/>
</dbReference>
<feature type="transmembrane region" description="Helical" evidence="10">
    <location>
        <begin position="379"/>
        <end position="401"/>
    </location>
</feature>
<dbReference type="FunCoup" id="A0A251SIN8">
    <property type="interactions" value="2796"/>
</dbReference>
<organism evidence="14 15">
    <name type="scientific">Helianthus annuus</name>
    <name type="common">Common sunflower</name>
    <dbReference type="NCBI Taxonomy" id="4232"/>
    <lineage>
        <taxon>Eukaryota</taxon>
        <taxon>Viridiplantae</taxon>
        <taxon>Streptophyta</taxon>
        <taxon>Embryophyta</taxon>
        <taxon>Tracheophyta</taxon>
        <taxon>Spermatophyta</taxon>
        <taxon>Magnoliopsida</taxon>
        <taxon>eudicotyledons</taxon>
        <taxon>Gunneridae</taxon>
        <taxon>Pentapetalae</taxon>
        <taxon>asterids</taxon>
        <taxon>campanulids</taxon>
        <taxon>Asterales</taxon>
        <taxon>Asteraceae</taxon>
        <taxon>Asteroideae</taxon>
        <taxon>Heliantheae alliance</taxon>
        <taxon>Heliantheae</taxon>
        <taxon>Helianthus</taxon>
    </lineage>
</organism>
<dbReference type="PANTHER" id="PTHR10783:SF111">
    <property type="entry name" value="EXS-RELATED"/>
    <property type="match status" value="1"/>
</dbReference>
<proteinExistence type="inferred from homology"/>
<dbReference type="PROSITE" id="PS51382">
    <property type="entry name" value="SPX"/>
    <property type="match status" value="1"/>
</dbReference>
<comment type="function">
    <text evidence="9">May transport inorganic phosphate (Pi).</text>
</comment>
<comment type="similarity">
    <text evidence="2">Belongs to the SYG1 (TC 2.A.94) family.</text>
</comment>
<feature type="transmembrane region" description="Helical" evidence="10">
    <location>
        <begin position="548"/>
        <end position="565"/>
    </location>
</feature>
<dbReference type="PROSITE" id="PS51380">
    <property type="entry name" value="EXS"/>
    <property type="match status" value="1"/>
</dbReference>
<feature type="transmembrane region" description="Helical" evidence="10">
    <location>
        <begin position="655"/>
        <end position="671"/>
    </location>
</feature>
<feature type="domain" description="EXS" evidence="11">
    <location>
        <begin position="545"/>
        <end position="740"/>
    </location>
</feature>
<name>A0A251SIN8_HELAN</name>
<dbReference type="EMBL" id="CM007903">
    <property type="protein sequence ID" value="OTF98704.1"/>
    <property type="molecule type" value="Genomic_DNA"/>
</dbReference>
<feature type="transmembrane region" description="Helical" evidence="10">
    <location>
        <begin position="585"/>
        <end position="602"/>
    </location>
</feature>
<evidence type="ECO:0000256" key="1">
    <source>
        <dbReference type="ARBA" id="ARBA00004651"/>
    </source>
</evidence>
<dbReference type="Pfam" id="PF03124">
    <property type="entry name" value="EXS"/>
    <property type="match status" value="1"/>
</dbReference>
<feature type="transmembrane region" description="Helical" evidence="10">
    <location>
        <begin position="337"/>
        <end position="359"/>
    </location>
</feature>
<dbReference type="InterPro" id="IPR034092">
    <property type="entry name" value="PHO1_SPX"/>
</dbReference>
<reference evidence="13" key="3">
    <citation type="submission" date="2020-06" db="EMBL/GenBank/DDBJ databases">
        <title>Helianthus annuus Genome sequencing and assembly Release 2.</title>
        <authorList>
            <person name="Gouzy J."/>
            <person name="Langlade N."/>
            <person name="Munos S."/>
        </authorList>
    </citation>
    <scope>NUCLEOTIDE SEQUENCE</scope>
    <source>
        <tissue evidence="13">Leaves</tissue>
    </source>
</reference>
<evidence type="ECO:0000259" key="12">
    <source>
        <dbReference type="PROSITE" id="PS51382"/>
    </source>
</evidence>
<evidence type="ECO:0000256" key="5">
    <source>
        <dbReference type="ARBA" id="ARBA00022592"/>
    </source>
</evidence>
<dbReference type="InParanoid" id="A0A251SIN8"/>
<reference evidence="14" key="2">
    <citation type="submission" date="2017-02" db="EMBL/GenBank/DDBJ databases">
        <title>Sunflower complete genome.</title>
        <authorList>
            <person name="Langlade N."/>
            <person name="Munos S."/>
        </authorList>
    </citation>
    <scope>NUCLEOTIDE SEQUENCE [LARGE SCALE GENOMIC DNA]</scope>
    <source>
        <tissue evidence="14">Leaves</tissue>
    </source>
</reference>
<dbReference type="GO" id="GO:0005315">
    <property type="term" value="F:phosphate transmembrane transporter activity"/>
    <property type="evidence" value="ECO:0000318"/>
    <property type="project" value="GO_Central"/>
</dbReference>
<dbReference type="GO" id="GO:0005886">
    <property type="term" value="C:plasma membrane"/>
    <property type="evidence" value="ECO:0007669"/>
    <property type="project" value="UniProtKB-SubCell"/>
</dbReference>
<keyword evidence="4" id="KW-1003">Cell membrane</keyword>
<evidence type="ECO:0000256" key="7">
    <source>
        <dbReference type="ARBA" id="ARBA00022989"/>
    </source>
</evidence>
<keyword evidence="3" id="KW-0813">Transport</keyword>
<dbReference type="GO" id="GO:0000822">
    <property type="term" value="F:inositol hexakisphosphate binding"/>
    <property type="evidence" value="ECO:0000318"/>
    <property type="project" value="GO_Central"/>
</dbReference>
<dbReference type="InterPro" id="IPR004342">
    <property type="entry name" value="EXS_C"/>
</dbReference>
<dbReference type="OrthoDB" id="9970435at2759"/>
<evidence type="ECO:0000256" key="6">
    <source>
        <dbReference type="ARBA" id="ARBA00022692"/>
    </source>
</evidence>
<dbReference type="GO" id="GO:0005802">
    <property type="term" value="C:trans-Golgi network"/>
    <property type="evidence" value="ECO:0000318"/>
    <property type="project" value="GO_Central"/>
</dbReference>
<dbReference type="Proteomes" id="UP000215914">
    <property type="component" value="Chromosome 14"/>
</dbReference>
<dbReference type="Gramene" id="mRNA:HanXRQr2_Chr14g0652521">
    <property type="protein sequence ID" value="mRNA:HanXRQr2_Chr14g0652521"/>
    <property type="gene ID" value="HanXRQr2_Chr14g0652521"/>
</dbReference>
<keyword evidence="15" id="KW-1185">Reference proteome</keyword>
<feature type="transmembrane region" description="Helical" evidence="10">
    <location>
        <begin position="422"/>
        <end position="441"/>
    </location>
</feature>
<dbReference type="EMBL" id="MNCJ02000329">
    <property type="protein sequence ID" value="KAF5769809.1"/>
    <property type="molecule type" value="Genomic_DNA"/>
</dbReference>
<evidence type="ECO:0000256" key="8">
    <source>
        <dbReference type="ARBA" id="ARBA00023136"/>
    </source>
</evidence>
<feature type="domain" description="SPX" evidence="12">
    <location>
        <begin position="1"/>
        <end position="286"/>
    </location>
</feature>
<evidence type="ECO:0000256" key="2">
    <source>
        <dbReference type="ARBA" id="ARBA00009665"/>
    </source>
</evidence>
<evidence type="ECO:0000256" key="3">
    <source>
        <dbReference type="ARBA" id="ARBA00022448"/>
    </source>
</evidence>
<dbReference type="GO" id="GO:0006817">
    <property type="term" value="P:phosphate ion transport"/>
    <property type="evidence" value="ECO:0000318"/>
    <property type="project" value="GO_Central"/>
</dbReference>
<evidence type="ECO:0000256" key="10">
    <source>
        <dbReference type="SAM" id="Phobius"/>
    </source>
</evidence>
<dbReference type="OMA" id="KFRAFTS"/>
<keyword evidence="6 10" id="KW-0812">Transmembrane</keyword>
<gene>
    <name evidence="14" type="ORF">HannXRQ_Chr14g0448541</name>
    <name evidence="13" type="ORF">HanXRQr2_Chr14g0652521</name>
</gene>
<dbReference type="Pfam" id="PF03105">
    <property type="entry name" value="SPX"/>
    <property type="match status" value="1"/>
</dbReference>
<evidence type="ECO:0000256" key="4">
    <source>
        <dbReference type="ARBA" id="ARBA00022475"/>
    </source>
</evidence>
<feature type="transmembrane region" description="Helical" evidence="10">
    <location>
        <begin position="683"/>
        <end position="699"/>
    </location>
</feature>